<evidence type="ECO:0000313" key="2">
    <source>
        <dbReference type="EMBL" id="AXJ14086.1"/>
    </source>
</evidence>
<evidence type="ECO:0000256" key="1">
    <source>
        <dbReference type="SAM" id="MobiDB-lite"/>
    </source>
</evidence>
<dbReference type="RefSeq" id="WP_115131009.1">
    <property type="nucleotide sequence ID" value="NZ_CP022601.1"/>
</dbReference>
<dbReference type="InterPro" id="IPR035628">
    <property type="entry name" value="TcpC_C"/>
</dbReference>
<dbReference type="Proteomes" id="UP000255411">
    <property type="component" value="Chromosome"/>
</dbReference>
<feature type="region of interest" description="Disordered" evidence="1">
    <location>
        <begin position="1"/>
        <end position="20"/>
    </location>
</feature>
<dbReference type="Gene3D" id="3.10.450.540">
    <property type="match status" value="2"/>
</dbReference>
<organism evidence="2 3">
    <name type="scientific">Streptococcus pluranimalium</name>
    <dbReference type="NCBI Taxonomy" id="82348"/>
    <lineage>
        <taxon>Bacteria</taxon>
        <taxon>Bacillati</taxon>
        <taxon>Bacillota</taxon>
        <taxon>Bacilli</taxon>
        <taxon>Lactobacillales</taxon>
        <taxon>Streptococcaceae</taxon>
        <taxon>Streptococcus</taxon>
    </lineage>
</organism>
<reference evidence="2 3" key="1">
    <citation type="submission" date="2017-07" db="EMBL/GenBank/DDBJ databases">
        <title>Streptococcus pluranimalium as cause of bovine abortion.</title>
        <authorList>
            <person name="Rodriguez Campos S."/>
            <person name="Gobeli Brawand S."/>
            <person name="Brodard I."/>
            <person name="Rychener L."/>
            <person name="Perreten V."/>
        </authorList>
    </citation>
    <scope>NUCLEOTIDE SEQUENCE [LARGE SCALE GENOMIC DNA]</scope>
    <source>
        <strain evidence="2 3">14A0014</strain>
    </source>
</reference>
<name>A0A345VMY4_9STRE</name>
<dbReference type="AlphaFoldDB" id="A0A345VMY4"/>
<gene>
    <name evidence="2" type="ORF">Sp14A_22040</name>
</gene>
<proteinExistence type="predicted"/>
<evidence type="ECO:0008006" key="4">
    <source>
        <dbReference type="Google" id="ProtNLM"/>
    </source>
</evidence>
<dbReference type="EMBL" id="CP022601">
    <property type="protein sequence ID" value="AXJ14086.1"/>
    <property type="molecule type" value="Genomic_DNA"/>
</dbReference>
<dbReference type="CDD" id="cd16428">
    <property type="entry name" value="TcpC_C"/>
    <property type="match status" value="1"/>
</dbReference>
<evidence type="ECO:0000313" key="3">
    <source>
        <dbReference type="Proteomes" id="UP000255411"/>
    </source>
</evidence>
<dbReference type="Pfam" id="PF12642">
    <property type="entry name" value="TpcC"/>
    <property type="match status" value="1"/>
</dbReference>
<accession>A0A345VMY4</accession>
<sequence>MGLFNKNPSEKKKVKRLKPKKKEKVQLSYRKINQKTANRLLMGFVIGMVGLSALVISSNALRAVFGSEQVVVQPKKRDSRNLSNKVGLFMTDFLNAYFSDNSQESKDKLDTFYGSGIDVKNTSSDSLASRLTGATLIEITDTKATYRVAYAVNRDDEWQDNVGVIVIPYDDKNGKFYVSDLPYFIDEESYVAKMPKAVDRLKTQTDDKAFKKEKRYLEAFFKAYVSGDDTQLLPFSKTVKPVLGYSFKSMDYTYFVETGNRVKVAVQVTFEDGLGLSHQENFSLELSKGNDTFYVEKMTHGISEKMKKEMN</sequence>
<protein>
    <recommendedName>
        <fullName evidence="4">Conjugal transfer protein</fullName>
    </recommendedName>
</protein>
<dbReference type="InterPro" id="IPR024735">
    <property type="entry name" value="TcpC"/>
</dbReference>
<dbReference type="CDD" id="cd16386">
    <property type="entry name" value="TcpC_N"/>
    <property type="match status" value="1"/>
</dbReference>